<evidence type="ECO:0000256" key="2">
    <source>
        <dbReference type="SAM" id="Phobius"/>
    </source>
</evidence>
<dbReference type="SUPFAM" id="SSF101307">
    <property type="entry name" value="YutG-like"/>
    <property type="match status" value="1"/>
</dbReference>
<dbReference type="InterPro" id="IPR026037">
    <property type="entry name" value="PgpA"/>
</dbReference>
<gene>
    <name evidence="4" type="ORF">CDV49_01275</name>
</gene>
<dbReference type="GO" id="GO:0046872">
    <property type="term" value="F:metal ion binding"/>
    <property type="evidence" value="ECO:0007669"/>
    <property type="project" value="UniProtKB-KW"/>
</dbReference>
<sequence>MSAARLVATGFGLGYIPLAPGTWASLAAVAVGVLIHGLGSFPLLLLATLAVIAVAWWSISAALPEMGGGDPSEIVIDEVAGQWLALLAPSFGFWMMGLDSWRFPYPGWLGAFLAFRLFDIWKPWLIGRADRRGDAWGVLLDDLLAGIFAGILVMILAALAHGVLMR</sequence>
<keyword evidence="1" id="KW-0479">Metal-binding</keyword>
<evidence type="ECO:0000313" key="5">
    <source>
        <dbReference type="Proteomes" id="UP000196878"/>
    </source>
</evidence>
<keyword evidence="1 2" id="KW-0812">Transmembrane</keyword>
<comment type="pathway">
    <text evidence="1">Phospholipid metabolism; phosphatidylglycerol biosynthesis; phosphatidylglycerol from CDP-diacylglycerol: step 2/2.</text>
</comment>
<dbReference type="AlphaFoldDB" id="A0A212AG09"/>
<keyword evidence="1" id="KW-0378">Hydrolase</keyword>
<feature type="transmembrane region" description="Helical" evidence="2">
    <location>
        <begin position="41"/>
        <end position="59"/>
    </location>
</feature>
<feature type="transmembrane region" description="Helical" evidence="2">
    <location>
        <begin position="144"/>
        <end position="164"/>
    </location>
</feature>
<dbReference type="Proteomes" id="UP000196878">
    <property type="component" value="Unassembled WGS sequence"/>
</dbReference>
<keyword evidence="1" id="KW-0442">Lipid degradation</keyword>
<dbReference type="Pfam" id="PF04608">
    <property type="entry name" value="PgpA"/>
    <property type="match status" value="1"/>
</dbReference>
<dbReference type="GO" id="GO:0005886">
    <property type="term" value="C:plasma membrane"/>
    <property type="evidence" value="ECO:0007669"/>
    <property type="project" value="UniProtKB-SubCell"/>
</dbReference>
<evidence type="ECO:0000259" key="3">
    <source>
        <dbReference type="Pfam" id="PF04608"/>
    </source>
</evidence>
<keyword evidence="1" id="KW-0595">Phospholipid degradation</keyword>
<dbReference type="PANTHER" id="PTHR36305">
    <property type="entry name" value="PHOSPHATIDYLGLYCEROPHOSPHATASE A"/>
    <property type="match status" value="1"/>
</dbReference>
<feature type="domain" description="YutG/PgpA" evidence="3">
    <location>
        <begin position="7"/>
        <end position="156"/>
    </location>
</feature>
<dbReference type="EMBL" id="NIPW01000004">
    <property type="protein sequence ID" value="OWJ80452.1"/>
    <property type="molecule type" value="Genomic_DNA"/>
</dbReference>
<comment type="caution">
    <text evidence="4">The sequence shown here is derived from an EMBL/GenBank/DDBJ whole genome shotgun (WGS) entry which is preliminary data.</text>
</comment>
<keyword evidence="1" id="KW-0443">Lipid metabolism</keyword>
<feature type="transmembrane region" description="Helical" evidence="2">
    <location>
        <begin position="12"/>
        <end position="34"/>
    </location>
</feature>
<comment type="function">
    <text evidence="1">Lipid phosphatase which dephosphorylates phosphatidylglycerophosphate (PGP) to phosphatidylglycerol (PG).</text>
</comment>
<feature type="transmembrane region" description="Helical" evidence="2">
    <location>
        <begin position="105"/>
        <end position="124"/>
    </location>
</feature>
<feature type="transmembrane region" description="Helical" evidence="2">
    <location>
        <begin position="79"/>
        <end position="98"/>
    </location>
</feature>
<dbReference type="InterPro" id="IPR007686">
    <property type="entry name" value="YutG/PgpA"/>
</dbReference>
<dbReference type="GO" id="GO:0006655">
    <property type="term" value="P:phosphatidylglycerol biosynthetic process"/>
    <property type="evidence" value="ECO:0007669"/>
    <property type="project" value="UniProtKB-UniPathway"/>
</dbReference>
<dbReference type="PIRSF" id="PIRSF006162">
    <property type="entry name" value="PgpA"/>
    <property type="match status" value="1"/>
</dbReference>
<accession>A0A212AG09</accession>
<protein>
    <recommendedName>
        <fullName evidence="1">Phosphatidylglycerophosphatase A</fullName>
        <ecNumber evidence="1">3.1.3.27</ecNumber>
    </recommendedName>
    <alternativeName>
        <fullName evidence="1">Phosphatidylglycerolphosphate phosphatase A</fullName>
    </alternativeName>
</protein>
<dbReference type="InterPro" id="IPR036681">
    <property type="entry name" value="PgpA-like_sf"/>
</dbReference>
<keyword evidence="1" id="KW-0997">Cell inner membrane</keyword>
<dbReference type="PANTHER" id="PTHR36305:SF1">
    <property type="entry name" value="PHOSPHATIDYLGLYCEROPHOSPHATASE A"/>
    <property type="match status" value="1"/>
</dbReference>
<proteinExistence type="predicted"/>
<dbReference type="GO" id="GO:0009395">
    <property type="term" value="P:phospholipid catabolic process"/>
    <property type="evidence" value="ECO:0007669"/>
    <property type="project" value="UniProtKB-KW"/>
</dbReference>
<keyword evidence="1" id="KW-1208">Phospholipid metabolism</keyword>
<dbReference type="RefSeq" id="WP_088213766.1">
    <property type="nucleotide sequence ID" value="NZ_NIPW01000004.1"/>
</dbReference>
<evidence type="ECO:0000313" key="4">
    <source>
        <dbReference type="EMBL" id="OWJ80452.1"/>
    </source>
</evidence>
<name>A0A212AG09_9RHOB</name>
<dbReference type="UniPathway" id="UPA00084">
    <property type="reaction ID" value="UER00504"/>
</dbReference>
<dbReference type="EC" id="3.1.3.27" evidence="1"/>
<comment type="cofactor">
    <cofactor evidence="1">
        <name>Mg(2+)</name>
        <dbReference type="ChEBI" id="CHEBI:18420"/>
    </cofactor>
</comment>
<organism evidence="4 5">
    <name type="scientific">Haematobacter genomosp. 1</name>
    <dbReference type="NCBI Taxonomy" id="366618"/>
    <lineage>
        <taxon>Bacteria</taxon>
        <taxon>Pseudomonadati</taxon>
        <taxon>Pseudomonadota</taxon>
        <taxon>Alphaproteobacteria</taxon>
        <taxon>Rhodobacterales</taxon>
        <taxon>Paracoccaceae</taxon>
        <taxon>Haematobacter</taxon>
    </lineage>
</organism>
<dbReference type="CDD" id="cd06971">
    <property type="entry name" value="PgpA"/>
    <property type="match status" value="1"/>
</dbReference>
<keyword evidence="2" id="KW-1133">Transmembrane helix</keyword>
<keyword evidence="5" id="KW-1185">Reference proteome</keyword>
<dbReference type="OrthoDB" id="9804091at2"/>
<dbReference type="GO" id="GO:0008962">
    <property type="term" value="F:phosphatidylglycerophosphatase activity"/>
    <property type="evidence" value="ECO:0007669"/>
    <property type="project" value="UniProtKB-EC"/>
</dbReference>
<comment type="catalytic activity">
    <reaction evidence="1">
        <text>a 1,2-diacyl-sn-glycero-3-phospho-(1'-sn-glycero-3'-phosphate) + H2O = a 1,2-diacyl-sn-glycero-3-phospho-(1'-sn-glycerol) + phosphate</text>
        <dbReference type="Rhea" id="RHEA:33751"/>
        <dbReference type="ChEBI" id="CHEBI:15377"/>
        <dbReference type="ChEBI" id="CHEBI:43474"/>
        <dbReference type="ChEBI" id="CHEBI:60110"/>
        <dbReference type="ChEBI" id="CHEBI:64716"/>
        <dbReference type="EC" id="3.1.3.27"/>
    </reaction>
</comment>
<evidence type="ECO:0000256" key="1">
    <source>
        <dbReference type="PIRNR" id="PIRNR006162"/>
    </source>
</evidence>
<keyword evidence="1" id="KW-0460">Magnesium</keyword>
<keyword evidence="1 2" id="KW-0472">Membrane</keyword>
<keyword evidence="1" id="KW-1003">Cell membrane</keyword>
<reference evidence="4 5" key="1">
    <citation type="submission" date="2016-12" db="EMBL/GenBank/DDBJ databases">
        <title>Comparison of Traditional DNA-DNA Hybridization with In Silico Genomic Analysis.</title>
        <authorList>
            <person name="Nicholson A.C."/>
            <person name="Humrighouse B.W."/>
            <person name="Graziano J."/>
            <person name="Lasker B."/>
            <person name="Whitney A.M."/>
            <person name="Mcquiston J.R."/>
        </authorList>
    </citation>
    <scope>NUCLEOTIDE SEQUENCE [LARGE SCALE GENOMIC DNA]</scope>
    <source>
        <strain evidence="4 5">H2240</strain>
    </source>
</reference>
<comment type="subcellular location">
    <subcellularLocation>
        <location evidence="1">Cell inner membrane</location>
        <topology evidence="1">Multi-pass membrane protein</topology>
    </subcellularLocation>
</comment>